<name>A0A915DFS6_9BILA</name>
<evidence type="ECO:0000313" key="1">
    <source>
        <dbReference type="Proteomes" id="UP000887574"/>
    </source>
</evidence>
<dbReference type="AlphaFoldDB" id="A0A915DFS6"/>
<accession>A0A915DFS6</accession>
<reference evidence="2" key="1">
    <citation type="submission" date="2022-11" db="UniProtKB">
        <authorList>
            <consortium name="WormBaseParasite"/>
        </authorList>
    </citation>
    <scope>IDENTIFICATION</scope>
</reference>
<sequence>MNVWMPSIVVGLEIVQQNRRENQLKPINDSVQNQGDQTNKQGAARIWTTVKECTSKEDLDQWMVENKDSWSYKSNSRNISKKFADEIHRCDHSKRNRPGYFNCIVGMRVRYVKDLNTSSKALIQTSGENWHKRFKDTSLSSPLKESIEEKDDPFEGMTASLIDVALAGLKLLTAQRIQNQESYRTIHYW</sequence>
<dbReference type="WBParaSite" id="jg18786">
    <property type="protein sequence ID" value="jg18786"/>
    <property type="gene ID" value="jg18786"/>
</dbReference>
<evidence type="ECO:0000313" key="2">
    <source>
        <dbReference type="WBParaSite" id="jg18786"/>
    </source>
</evidence>
<protein>
    <submittedName>
        <fullName evidence="2">Uncharacterized protein</fullName>
    </submittedName>
</protein>
<organism evidence="1 2">
    <name type="scientific">Ditylenchus dipsaci</name>
    <dbReference type="NCBI Taxonomy" id="166011"/>
    <lineage>
        <taxon>Eukaryota</taxon>
        <taxon>Metazoa</taxon>
        <taxon>Ecdysozoa</taxon>
        <taxon>Nematoda</taxon>
        <taxon>Chromadorea</taxon>
        <taxon>Rhabditida</taxon>
        <taxon>Tylenchina</taxon>
        <taxon>Tylenchomorpha</taxon>
        <taxon>Sphaerularioidea</taxon>
        <taxon>Anguinidae</taxon>
        <taxon>Anguininae</taxon>
        <taxon>Ditylenchus</taxon>
    </lineage>
</organism>
<proteinExistence type="predicted"/>
<dbReference type="Proteomes" id="UP000887574">
    <property type="component" value="Unplaced"/>
</dbReference>
<keyword evidence="1" id="KW-1185">Reference proteome</keyword>